<evidence type="ECO:0000256" key="7">
    <source>
        <dbReference type="ARBA" id="ARBA00022884"/>
    </source>
</evidence>
<dbReference type="PROSITE" id="PS50886">
    <property type="entry name" value="TRBD"/>
    <property type="match status" value="1"/>
</dbReference>
<accession>A0A8D4UV19</accession>
<dbReference type="Gene3D" id="3.30.930.10">
    <property type="entry name" value="Bira Bifunctional Protein, Domain 2"/>
    <property type="match status" value="1"/>
</dbReference>
<dbReference type="InterPro" id="IPR004364">
    <property type="entry name" value="Aa-tRNA-synt_II"/>
</dbReference>
<dbReference type="GO" id="GO:0000049">
    <property type="term" value="F:tRNA binding"/>
    <property type="evidence" value="ECO:0007669"/>
    <property type="project" value="UniProtKB-UniRule"/>
</dbReference>
<evidence type="ECO:0000256" key="4">
    <source>
        <dbReference type="ARBA" id="ARBA00022723"/>
    </source>
</evidence>
<evidence type="ECO:0000259" key="15">
    <source>
        <dbReference type="PROSITE" id="PS50886"/>
    </source>
</evidence>
<dbReference type="GO" id="GO:0140096">
    <property type="term" value="F:catalytic activity, acting on a protein"/>
    <property type="evidence" value="ECO:0007669"/>
    <property type="project" value="UniProtKB-ARBA"/>
</dbReference>
<dbReference type="GO" id="GO:0006431">
    <property type="term" value="P:methionyl-tRNA aminoacylation"/>
    <property type="evidence" value="ECO:0007669"/>
    <property type="project" value="InterPro"/>
</dbReference>
<name>A0A8D4UV19_9FIRM</name>
<evidence type="ECO:0000256" key="1">
    <source>
        <dbReference type="ARBA" id="ARBA00008226"/>
    </source>
</evidence>
<feature type="binding site" evidence="11">
    <location>
        <position position="411"/>
    </location>
    <ligand>
        <name>Mg(2+)</name>
        <dbReference type="ChEBI" id="CHEBI:18420"/>
        <label>1</label>
    </ligand>
</feature>
<dbReference type="SUPFAM" id="SSF55681">
    <property type="entry name" value="Class II aaRS and biotin synthetases"/>
    <property type="match status" value="1"/>
</dbReference>
<dbReference type="PANTHER" id="PTHR42918:SF15">
    <property type="entry name" value="LYSINE--TRNA LIGASE, CHLOROPLASTIC_MITOCHONDRIAL"/>
    <property type="match status" value="1"/>
</dbReference>
<evidence type="ECO:0000259" key="14">
    <source>
        <dbReference type="PROSITE" id="PS50862"/>
    </source>
</evidence>
<evidence type="ECO:0000313" key="16">
    <source>
        <dbReference type="EMBL" id="BBK25457.1"/>
    </source>
</evidence>
<dbReference type="CDD" id="cd00775">
    <property type="entry name" value="LysRS_core"/>
    <property type="match status" value="1"/>
</dbReference>
<keyword evidence="7 12" id="KW-0694">RNA-binding</keyword>
<evidence type="ECO:0000256" key="6">
    <source>
        <dbReference type="ARBA" id="ARBA00022840"/>
    </source>
</evidence>
<dbReference type="Proteomes" id="UP000320585">
    <property type="component" value="Chromosome"/>
</dbReference>
<evidence type="ECO:0000256" key="5">
    <source>
        <dbReference type="ARBA" id="ARBA00022741"/>
    </source>
</evidence>
<dbReference type="KEGG" id="dho:Dia5BBH33_13920"/>
<comment type="subunit">
    <text evidence="11">Homodimer.</text>
</comment>
<evidence type="ECO:0000256" key="3">
    <source>
        <dbReference type="ARBA" id="ARBA00022598"/>
    </source>
</evidence>
<keyword evidence="5 11" id="KW-0547">Nucleotide-binding</keyword>
<protein>
    <recommendedName>
        <fullName evidence="11">Lysine--tRNA ligase</fullName>
        <ecNumber evidence="11">6.1.1.6</ecNumber>
    </recommendedName>
    <alternativeName>
        <fullName evidence="11">Lysyl-tRNA synthetase</fullName>
        <shortName evidence="11">LysRS</shortName>
    </alternativeName>
</protein>
<feature type="binding site" evidence="11">
    <location>
        <position position="418"/>
    </location>
    <ligand>
        <name>Mg(2+)</name>
        <dbReference type="ChEBI" id="CHEBI:18420"/>
        <label>2</label>
    </ligand>
</feature>
<reference evidence="17" key="1">
    <citation type="submission" date="2019-05" db="EMBL/GenBank/DDBJ databases">
        <title>Complete genome sequencing of Dialister sp. strain 5BBH33.</title>
        <authorList>
            <person name="Sakamoto M."/>
            <person name="Murakami T."/>
            <person name="Mori H."/>
        </authorList>
    </citation>
    <scope>NUCLEOTIDE SEQUENCE [LARGE SCALE GENOMIC DNA]</scope>
    <source>
        <strain evidence="17">5BBH33</strain>
    </source>
</reference>
<keyword evidence="11" id="KW-0963">Cytoplasm</keyword>
<dbReference type="CDD" id="cd04322">
    <property type="entry name" value="LysRS_N"/>
    <property type="match status" value="1"/>
</dbReference>
<dbReference type="RefSeq" id="WP_108850753.1">
    <property type="nucleotide sequence ID" value="NZ_AP019697.1"/>
</dbReference>
<dbReference type="GO" id="GO:0004824">
    <property type="term" value="F:lysine-tRNA ligase activity"/>
    <property type="evidence" value="ECO:0007669"/>
    <property type="project" value="UniProtKB-UniRule"/>
</dbReference>
<dbReference type="GeneID" id="92716623"/>
<dbReference type="Pfam" id="PF00152">
    <property type="entry name" value="tRNA-synt_2"/>
    <property type="match status" value="1"/>
</dbReference>
<dbReference type="GO" id="GO:0004825">
    <property type="term" value="F:methionine-tRNA ligase activity"/>
    <property type="evidence" value="ECO:0007669"/>
    <property type="project" value="InterPro"/>
</dbReference>
<dbReference type="Gene3D" id="2.40.50.140">
    <property type="entry name" value="Nucleic acid-binding proteins"/>
    <property type="match status" value="2"/>
</dbReference>
<dbReference type="InterPro" id="IPR002547">
    <property type="entry name" value="tRNA-bd_dom"/>
</dbReference>
<dbReference type="InterPro" id="IPR004495">
    <property type="entry name" value="Met-tRNA-synth_bsu_C"/>
</dbReference>
<dbReference type="PRINTS" id="PR00982">
    <property type="entry name" value="TRNASYNTHLYS"/>
</dbReference>
<feature type="domain" description="Aminoacyl-transfer RNA synthetases class-II family profile" evidence="14">
    <location>
        <begin position="184"/>
        <end position="499"/>
    </location>
</feature>
<evidence type="ECO:0000256" key="2">
    <source>
        <dbReference type="ARBA" id="ARBA00022555"/>
    </source>
</evidence>
<evidence type="ECO:0000256" key="9">
    <source>
        <dbReference type="ARBA" id="ARBA00023146"/>
    </source>
</evidence>
<dbReference type="GO" id="GO:0005524">
    <property type="term" value="F:ATP binding"/>
    <property type="evidence" value="ECO:0007669"/>
    <property type="project" value="UniProtKB-UniRule"/>
</dbReference>
<organism evidence="16 17">
    <name type="scientific">Dialister hominis</name>
    <dbReference type="NCBI Taxonomy" id="2582419"/>
    <lineage>
        <taxon>Bacteria</taxon>
        <taxon>Bacillati</taxon>
        <taxon>Bacillota</taxon>
        <taxon>Negativicutes</taxon>
        <taxon>Veillonellales</taxon>
        <taxon>Veillonellaceae</taxon>
        <taxon>Dialister</taxon>
    </lineage>
</organism>
<dbReference type="Pfam" id="PF01336">
    <property type="entry name" value="tRNA_anti-codon"/>
    <property type="match status" value="1"/>
</dbReference>
<evidence type="ECO:0000256" key="11">
    <source>
        <dbReference type="HAMAP-Rule" id="MF_00252"/>
    </source>
</evidence>
<keyword evidence="8 11" id="KW-0648">Protein biosynthesis</keyword>
<keyword evidence="6 11" id="KW-0067">ATP-binding</keyword>
<comment type="cofactor">
    <cofactor evidence="11 13">
        <name>Mg(2+)</name>
        <dbReference type="ChEBI" id="CHEBI:18420"/>
    </cofactor>
    <text evidence="11 13">Binds 3 Mg(2+) ions per subunit.</text>
</comment>
<dbReference type="InterPro" id="IPR004365">
    <property type="entry name" value="NA-bd_OB_tRNA"/>
</dbReference>
<evidence type="ECO:0000256" key="8">
    <source>
        <dbReference type="ARBA" id="ARBA00022917"/>
    </source>
</evidence>
<keyword evidence="17" id="KW-1185">Reference proteome</keyword>
<dbReference type="InterPro" id="IPR006195">
    <property type="entry name" value="aa-tRNA-synth_II"/>
</dbReference>
<dbReference type="PANTHER" id="PTHR42918">
    <property type="entry name" value="LYSYL-TRNA SYNTHETASE"/>
    <property type="match status" value="1"/>
</dbReference>
<dbReference type="EMBL" id="AP019697">
    <property type="protein sequence ID" value="BBK25457.1"/>
    <property type="molecule type" value="Genomic_DNA"/>
</dbReference>
<keyword evidence="4 11" id="KW-0479">Metal-binding</keyword>
<evidence type="ECO:0000256" key="10">
    <source>
        <dbReference type="ARBA" id="ARBA00048573"/>
    </source>
</evidence>
<dbReference type="GO" id="GO:0006430">
    <property type="term" value="P:lysyl-tRNA aminoacylation"/>
    <property type="evidence" value="ECO:0007669"/>
    <property type="project" value="UniProtKB-UniRule"/>
</dbReference>
<dbReference type="AlphaFoldDB" id="A0A8D4UV19"/>
<feature type="domain" description="TRNA-binding" evidence="15">
    <location>
        <begin position="550"/>
        <end position="655"/>
    </location>
</feature>
<proteinExistence type="inferred from homology"/>
<dbReference type="InterPro" id="IPR044136">
    <property type="entry name" value="Lys-tRNA-ligase_II_N"/>
</dbReference>
<dbReference type="HAMAP" id="MF_00252">
    <property type="entry name" value="Lys_tRNA_synth_class2"/>
    <property type="match status" value="1"/>
</dbReference>
<evidence type="ECO:0000256" key="13">
    <source>
        <dbReference type="RuleBase" id="RU000336"/>
    </source>
</evidence>
<gene>
    <name evidence="11" type="primary">lysS</name>
    <name evidence="16" type="ORF">Dia5BBH33_13920</name>
</gene>
<comment type="similarity">
    <text evidence="1 11">Belongs to the class-II aminoacyl-tRNA synthetase family.</text>
</comment>
<dbReference type="SUPFAM" id="SSF50249">
    <property type="entry name" value="Nucleic acid-binding proteins"/>
    <property type="match status" value="2"/>
</dbReference>
<evidence type="ECO:0000256" key="12">
    <source>
        <dbReference type="PROSITE-ProRule" id="PRU00209"/>
    </source>
</evidence>
<dbReference type="InterPro" id="IPR018149">
    <property type="entry name" value="Lys-tRNA-synth_II_C"/>
</dbReference>
<dbReference type="NCBIfam" id="TIGR00499">
    <property type="entry name" value="lysS_bact"/>
    <property type="match status" value="1"/>
</dbReference>
<dbReference type="OrthoDB" id="9801152at2"/>
<keyword evidence="11 13" id="KW-0460">Magnesium</keyword>
<dbReference type="GO" id="GO:0016740">
    <property type="term" value="F:transferase activity"/>
    <property type="evidence" value="ECO:0007669"/>
    <property type="project" value="UniProtKB-ARBA"/>
</dbReference>
<dbReference type="NCBIfam" id="NF001756">
    <property type="entry name" value="PRK00484.1"/>
    <property type="match status" value="1"/>
</dbReference>
<dbReference type="GO" id="GO:0000287">
    <property type="term" value="F:magnesium ion binding"/>
    <property type="evidence" value="ECO:0007669"/>
    <property type="project" value="UniProtKB-UniRule"/>
</dbReference>
<dbReference type="CDD" id="cd02800">
    <property type="entry name" value="tRNA_bind_EcMetRS_like"/>
    <property type="match status" value="1"/>
</dbReference>
<dbReference type="EC" id="6.1.1.6" evidence="11"/>
<keyword evidence="2 12" id="KW-0820">tRNA-binding</keyword>
<dbReference type="InterPro" id="IPR002313">
    <property type="entry name" value="Lys-tRNA-ligase_II"/>
</dbReference>
<dbReference type="InterPro" id="IPR045864">
    <property type="entry name" value="aa-tRNA-synth_II/BPL/LPL"/>
</dbReference>
<comment type="subcellular location">
    <subcellularLocation>
        <location evidence="11">Cytoplasm</location>
    </subcellularLocation>
</comment>
<dbReference type="GO" id="GO:0005829">
    <property type="term" value="C:cytosol"/>
    <property type="evidence" value="ECO:0007669"/>
    <property type="project" value="TreeGrafter"/>
</dbReference>
<comment type="catalytic activity">
    <reaction evidence="10 11 13">
        <text>tRNA(Lys) + L-lysine + ATP = L-lysyl-tRNA(Lys) + AMP + diphosphate</text>
        <dbReference type="Rhea" id="RHEA:20792"/>
        <dbReference type="Rhea" id="RHEA-COMP:9696"/>
        <dbReference type="Rhea" id="RHEA-COMP:9697"/>
        <dbReference type="ChEBI" id="CHEBI:30616"/>
        <dbReference type="ChEBI" id="CHEBI:32551"/>
        <dbReference type="ChEBI" id="CHEBI:33019"/>
        <dbReference type="ChEBI" id="CHEBI:78442"/>
        <dbReference type="ChEBI" id="CHEBI:78529"/>
        <dbReference type="ChEBI" id="CHEBI:456215"/>
        <dbReference type="EC" id="6.1.1.6"/>
    </reaction>
</comment>
<keyword evidence="9 11" id="KW-0030">Aminoacyl-tRNA synthetase</keyword>
<dbReference type="InterPro" id="IPR012340">
    <property type="entry name" value="NA-bd_OB-fold"/>
</dbReference>
<dbReference type="Pfam" id="PF01588">
    <property type="entry name" value="tRNA_bind"/>
    <property type="match status" value="1"/>
</dbReference>
<feature type="binding site" evidence="11">
    <location>
        <position position="418"/>
    </location>
    <ligand>
        <name>Mg(2+)</name>
        <dbReference type="ChEBI" id="CHEBI:18420"/>
        <label>1</label>
    </ligand>
</feature>
<keyword evidence="3 11" id="KW-0436">Ligase</keyword>
<dbReference type="PROSITE" id="PS50862">
    <property type="entry name" value="AA_TRNA_LIGASE_II"/>
    <property type="match status" value="1"/>
</dbReference>
<evidence type="ECO:0000313" key="17">
    <source>
        <dbReference type="Proteomes" id="UP000320585"/>
    </source>
</evidence>
<dbReference type="FunFam" id="2.40.50.140:FF:000024">
    <property type="entry name" value="Lysine--tRNA ligase"/>
    <property type="match status" value="1"/>
</dbReference>
<sequence>MAENNQNKNVQTSGPKLNDQMIVRREKLDKIRALGVEPYGEKFEWDHHAADIRANAEELEKNETTVRIAGRIMIRRGAGKAAFAVLRDQTGDIQLYFRKDVLSEKEWDLWKLVDMGDILGIEGVVFTTHTGELTVRVHHFTMLSKSLRPLPEKWHGLTDKEQRYRQRYLDLMVNPEVRTTFVKRAAMMAAIRKWYTDHGFLEVETPVLQPLYGGANAKPFTTHFNALDMTMYLRIAPELYLKRLLVGGYERIFEITRNFRNEGMDTRHNPEFTAIETYQAYGDIEDVIKQTEEIVEACALASYGTTKVTYEGTEIDVKGPWPRLTMAGAVKKYTGEDFDACETIEDARKIADKLHVEYGEFDGFGKILSACFDEYVEAKLIQPVHITEHPIEVSPLSKLDPKDPRYTIRFESYIYGRELANGFSELNDPIDQRKRFEMQVEERAHGDDEAHPIDEDFLTALEYGMPPTGGLGIGLDRLFMLMTDSSSIRDIILFPAMKPETAQEKANAKAAEEAAMAETGNDGFFKPNSEIDFSKAKVEPLFTDYVDFDTFSKSDFRAVKVKSCEAVKKSKKLLKFVLDDGTGTDRIILSGIHAFYEPEELVGKTLIAIVNLPPRAMMGIDSCGMLLSAIHEEEGEEKLHLLMVDNHIPAGAKLY</sequence>